<evidence type="ECO:0000256" key="7">
    <source>
        <dbReference type="SAM" id="Phobius"/>
    </source>
</evidence>
<dbReference type="NCBIfam" id="TIGR00797">
    <property type="entry name" value="matE"/>
    <property type="match status" value="1"/>
</dbReference>
<evidence type="ECO:0000256" key="5">
    <source>
        <dbReference type="ARBA" id="ARBA00022989"/>
    </source>
</evidence>
<dbReference type="RefSeq" id="WP_117910374.1">
    <property type="nucleotide sequence ID" value="NZ_JAODBU010000007.1"/>
</dbReference>
<evidence type="ECO:0000256" key="4">
    <source>
        <dbReference type="ARBA" id="ARBA00022692"/>
    </source>
</evidence>
<dbReference type="PANTHER" id="PTHR43549">
    <property type="entry name" value="MULTIDRUG RESISTANCE PROTEIN YPNP-RELATED"/>
    <property type="match status" value="1"/>
</dbReference>
<proteinExistence type="predicted"/>
<keyword evidence="5 7" id="KW-1133">Transmembrane helix</keyword>
<dbReference type="PANTHER" id="PTHR43549:SF3">
    <property type="entry name" value="MULTIDRUG RESISTANCE PROTEIN YPNP-RELATED"/>
    <property type="match status" value="1"/>
</dbReference>
<feature type="transmembrane region" description="Helical" evidence="7">
    <location>
        <begin position="86"/>
        <end position="110"/>
    </location>
</feature>
<feature type="transmembrane region" description="Helical" evidence="7">
    <location>
        <begin position="130"/>
        <end position="149"/>
    </location>
</feature>
<feature type="transmembrane region" description="Helical" evidence="7">
    <location>
        <begin position="196"/>
        <end position="217"/>
    </location>
</feature>
<dbReference type="InterPro" id="IPR052031">
    <property type="entry name" value="Membrane_Transporter-Flippase"/>
</dbReference>
<comment type="subcellular location">
    <subcellularLocation>
        <location evidence="1">Cell membrane</location>
        <topology evidence="1">Multi-pass membrane protein</topology>
    </subcellularLocation>
</comment>
<keyword evidence="4 7" id="KW-0812">Transmembrane</keyword>
<dbReference type="PIRSF" id="PIRSF006603">
    <property type="entry name" value="DinF"/>
    <property type="match status" value="1"/>
</dbReference>
<evidence type="ECO:0000313" key="8">
    <source>
        <dbReference type="EMBL" id="MCT7398977.1"/>
    </source>
</evidence>
<dbReference type="EMBL" id="JAODBU010000007">
    <property type="protein sequence ID" value="MCT7398977.1"/>
    <property type="molecule type" value="Genomic_DNA"/>
</dbReference>
<organism evidence="8 9">
    <name type="scientific">Eubacterium album</name>
    <dbReference type="NCBI Taxonomy" id="2978477"/>
    <lineage>
        <taxon>Bacteria</taxon>
        <taxon>Bacillati</taxon>
        <taxon>Bacillota</taxon>
        <taxon>Clostridia</taxon>
        <taxon>Eubacteriales</taxon>
        <taxon>Eubacteriaceae</taxon>
        <taxon>Eubacterium</taxon>
    </lineage>
</organism>
<name>A0ABT2M3J3_9FIRM</name>
<dbReference type="InterPro" id="IPR048279">
    <property type="entry name" value="MdtK-like"/>
</dbReference>
<evidence type="ECO:0000256" key="3">
    <source>
        <dbReference type="ARBA" id="ARBA00022475"/>
    </source>
</evidence>
<evidence type="ECO:0000256" key="6">
    <source>
        <dbReference type="ARBA" id="ARBA00023136"/>
    </source>
</evidence>
<feature type="transmembrane region" description="Helical" evidence="7">
    <location>
        <begin position="357"/>
        <end position="381"/>
    </location>
</feature>
<reference evidence="8" key="1">
    <citation type="submission" date="2022-09" db="EMBL/GenBank/DDBJ databases">
        <title>Eubacterium sp. LFL-14 isolated from human feces.</title>
        <authorList>
            <person name="Liu F."/>
        </authorList>
    </citation>
    <scope>NUCLEOTIDE SEQUENCE</scope>
    <source>
        <strain evidence="8">LFL-14</strain>
    </source>
</reference>
<feature type="transmembrane region" description="Helical" evidence="7">
    <location>
        <begin position="388"/>
        <end position="410"/>
    </location>
</feature>
<gene>
    <name evidence="8" type="ORF">N5B56_07775</name>
</gene>
<dbReference type="Pfam" id="PF01554">
    <property type="entry name" value="MatE"/>
    <property type="match status" value="2"/>
</dbReference>
<keyword evidence="3" id="KW-1003">Cell membrane</keyword>
<keyword evidence="6 7" id="KW-0472">Membrane</keyword>
<feature type="transmembrane region" description="Helical" evidence="7">
    <location>
        <begin position="317"/>
        <end position="337"/>
    </location>
</feature>
<dbReference type="InterPro" id="IPR002528">
    <property type="entry name" value="MATE_fam"/>
</dbReference>
<feature type="transmembrane region" description="Helical" evidence="7">
    <location>
        <begin position="9"/>
        <end position="30"/>
    </location>
</feature>
<feature type="transmembrane region" description="Helical" evidence="7">
    <location>
        <begin position="238"/>
        <end position="263"/>
    </location>
</feature>
<keyword evidence="2" id="KW-0813">Transport</keyword>
<feature type="transmembrane region" description="Helical" evidence="7">
    <location>
        <begin position="161"/>
        <end position="184"/>
    </location>
</feature>
<evidence type="ECO:0000313" key="9">
    <source>
        <dbReference type="Proteomes" id="UP001431199"/>
    </source>
</evidence>
<comment type="caution">
    <text evidence="8">The sequence shown here is derived from an EMBL/GenBank/DDBJ whole genome shotgun (WGS) entry which is preliminary data.</text>
</comment>
<feature type="transmembrane region" description="Helical" evidence="7">
    <location>
        <begin position="50"/>
        <end position="74"/>
    </location>
</feature>
<feature type="transmembrane region" description="Helical" evidence="7">
    <location>
        <begin position="416"/>
        <end position="439"/>
    </location>
</feature>
<feature type="transmembrane region" description="Helical" evidence="7">
    <location>
        <begin position="283"/>
        <end position="305"/>
    </location>
</feature>
<accession>A0ABT2M3J3</accession>
<protein>
    <submittedName>
        <fullName evidence="8">MATE family efflux transporter</fullName>
    </submittedName>
</protein>
<evidence type="ECO:0000256" key="2">
    <source>
        <dbReference type="ARBA" id="ARBA00022448"/>
    </source>
</evidence>
<keyword evidence="9" id="KW-1185">Reference proteome</keyword>
<evidence type="ECO:0000256" key="1">
    <source>
        <dbReference type="ARBA" id="ARBA00004651"/>
    </source>
</evidence>
<sequence length="452" mass="49350">MGTMKVNKLMLTMGAPMILSMVLQAVYNIVDSAFVSNMHENGEAALNALTLAFPVQMMMVAIAIGTGVGMNALLSKNLGSGNLKKASMIAGNTIFLGTIIYLIFLVFGIFGADFYVSTQTSNELIKNMAIQYLKICCTLSIGIVFFSIFEKMLQATGRSLYSTIAQILGAVTNMILDPILIYGLLGIPEMGVAGAAYATVIGQVVSVLTAIAFHIKFNVEIKGIIKNLKPSAKIIKEIYMIGLPAIIAQALMSFMTYGLNIILVRISETAVTAYGLYYKIQQFILFAAFGLRDAITPIVSFNHGMRSKERVRDGIKYGLIYTLIIMVVGTVVLEIFANPFAKIFGLSGVTQQLCVSAIRVISISFVFAGANIAFQGIFQALEGGMESLFISICRQFLFVLPVAWGFSLIAIKDISYIWLVWMTFPIAEAVSCVIACVFMKRIDRRKIQSLNK</sequence>
<dbReference type="Proteomes" id="UP001431199">
    <property type="component" value="Unassembled WGS sequence"/>
</dbReference>